<dbReference type="PANTHER" id="PTHR38601:SF1">
    <property type="entry name" value="HYDROGENASE-4 COMPONENT E"/>
    <property type="match status" value="1"/>
</dbReference>
<evidence type="ECO:0000256" key="5">
    <source>
        <dbReference type="ARBA" id="ARBA00023136"/>
    </source>
</evidence>
<feature type="transmembrane region" description="Helical" evidence="6">
    <location>
        <begin position="170"/>
        <end position="192"/>
    </location>
</feature>
<evidence type="ECO:0000256" key="1">
    <source>
        <dbReference type="ARBA" id="ARBA00004651"/>
    </source>
</evidence>
<feature type="transmembrane region" description="Helical" evidence="6">
    <location>
        <begin position="143"/>
        <end position="164"/>
    </location>
</feature>
<dbReference type="PANTHER" id="PTHR38601">
    <property type="entry name" value="HYDROGENASE-4 COMPONENT E"/>
    <property type="match status" value="1"/>
</dbReference>
<proteinExistence type="predicted"/>
<dbReference type="InterPro" id="IPR038730">
    <property type="entry name" value="HyfE-like"/>
</dbReference>
<evidence type="ECO:0000256" key="3">
    <source>
        <dbReference type="ARBA" id="ARBA00022692"/>
    </source>
</evidence>
<protein>
    <recommendedName>
        <fullName evidence="9">Hydrogenase</fullName>
    </recommendedName>
</protein>
<evidence type="ECO:0000313" key="8">
    <source>
        <dbReference type="Proteomes" id="UP000177309"/>
    </source>
</evidence>
<keyword evidence="3 6" id="KW-0812">Transmembrane</keyword>
<keyword evidence="5 6" id="KW-0472">Membrane</keyword>
<gene>
    <name evidence="7" type="ORF">A2462_02485</name>
</gene>
<sequence>MEFFLILGLLASAFGLVSAKRLSVLIGNFSLQSLLLAILTFVEAVNLGQLGLCIIALLVLALKVVIIPKILSNITKEIKVNDNLEFYLNPQLSLLMALLLTYLCWTFASVIFVESDAVAKMCGAVSFSMIALGMFLMIFRVKALAQIIGLLAMENGVFLLAALVLNGMPFLVEMAIFFDVFVGVVILGVFVYRINRLFVGIDVSKLNRLRG</sequence>
<dbReference type="GO" id="GO:0005886">
    <property type="term" value="C:plasma membrane"/>
    <property type="evidence" value="ECO:0007669"/>
    <property type="project" value="UniProtKB-SubCell"/>
</dbReference>
<evidence type="ECO:0000256" key="4">
    <source>
        <dbReference type="ARBA" id="ARBA00022989"/>
    </source>
</evidence>
<dbReference type="EMBL" id="MEUI01000004">
    <property type="protein sequence ID" value="OGC35318.1"/>
    <property type="molecule type" value="Genomic_DNA"/>
</dbReference>
<accession>A0A1F4TRN7</accession>
<evidence type="ECO:0000256" key="2">
    <source>
        <dbReference type="ARBA" id="ARBA00022475"/>
    </source>
</evidence>
<comment type="caution">
    <text evidence="7">The sequence shown here is derived from an EMBL/GenBank/DDBJ whole genome shotgun (WGS) entry which is preliminary data.</text>
</comment>
<evidence type="ECO:0008006" key="9">
    <source>
        <dbReference type="Google" id="ProtNLM"/>
    </source>
</evidence>
<comment type="subcellular location">
    <subcellularLocation>
        <location evidence="1">Cell membrane</location>
        <topology evidence="1">Multi-pass membrane protein</topology>
    </subcellularLocation>
</comment>
<dbReference type="AlphaFoldDB" id="A0A1F4TRN7"/>
<feature type="transmembrane region" description="Helical" evidence="6">
    <location>
        <begin position="35"/>
        <end position="65"/>
    </location>
</feature>
<keyword evidence="4 6" id="KW-1133">Transmembrane helix</keyword>
<dbReference type="Proteomes" id="UP000177309">
    <property type="component" value="Unassembled WGS sequence"/>
</dbReference>
<name>A0A1F4TRN7_UNCSA</name>
<evidence type="ECO:0000313" key="7">
    <source>
        <dbReference type="EMBL" id="OGC35318.1"/>
    </source>
</evidence>
<evidence type="ECO:0000256" key="6">
    <source>
        <dbReference type="SAM" id="Phobius"/>
    </source>
</evidence>
<keyword evidence="2" id="KW-1003">Cell membrane</keyword>
<feature type="transmembrane region" description="Helical" evidence="6">
    <location>
        <begin position="117"/>
        <end position="136"/>
    </location>
</feature>
<feature type="transmembrane region" description="Helical" evidence="6">
    <location>
        <begin position="86"/>
        <end position="111"/>
    </location>
</feature>
<reference evidence="7 8" key="1">
    <citation type="journal article" date="2016" name="Nat. Commun.">
        <title>Thousands of microbial genomes shed light on interconnected biogeochemical processes in an aquifer system.</title>
        <authorList>
            <person name="Anantharaman K."/>
            <person name="Brown C.T."/>
            <person name="Hug L.A."/>
            <person name="Sharon I."/>
            <person name="Castelle C.J."/>
            <person name="Probst A.J."/>
            <person name="Thomas B.C."/>
            <person name="Singh A."/>
            <person name="Wilkins M.J."/>
            <person name="Karaoz U."/>
            <person name="Brodie E.L."/>
            <person name="Williams K.H."/>
            <person name="Hubbard S.S."/>
            <person name="Banfield J.F."/>
        </authorList>
    </citation>
    <scope>NUCLEOTIDE SEQUENCE [LARGE SCALE GENOMIC DNA]</scope>
</reference>
<organism evidence="7 8">
    <name type="scientific">candidate division WOR-1 bacterium RIFOXYC2_FULL_41_25</name>
    <dbReference type="NCBI Taxonomy" id="1802586"/>
    <lineage>
        <taxon>Bacteria</taxon>
        <taxon>Bacillati</taxon>
        <taxon>Saganbacteria</taxon>
    </lineage>
</organism>